<reference evidence="1" key="1">
    <citation type="submission" date="2020-05" db="EMBL/GenBank/DDBJ databases">
        <authorList>
            <person name="Chiriac C."/>
            <person name="Salcher M."/>
            <person name="Ghai R."/>
            <person name="Kavagutti S V."/>
        </authorList>
    </citation>
    <scope>NUCLEOTIDE SEQUENCE</scope>
</reference>
<dbReference type="PANTHER" id="PTHR34724:SF2">
    <property type="entry name" value="OS12G0596101 PROTEIN"/>
    <property type="match status" value="1"/>
</dbReference>
<gene>
    <name evidence="1" type="ORF">UFOPK2001_00938</name>
</gene>
<sequence>MCSPALCPECNKVTWTGCGGHIEEALEGVPQEQRCTCND</sequence>
<organism evidence="1">
    <name type="scientific">freshwater metagenome</name>
    <dbReference type="NCBI Taxonomy" id="449393"/>
    <lineage>
        <taxon>unclassified sequences</taxon>
        <taxon>metagenomes</taxon>
        <taxon>ecological metagenomes</taxon>
    </lineage>
</organism>
<evidence type="ECO:0000313" key="1">
    <source>
        <dbReference type="EMBL" id="CAB4637588.1"/>
    </source>
</evidence>
<dbReference type="AlphaFoldDB" id="A0A6J6JM68"/>
<proteinExistence type="predicted"/>
<name>A0A6J6JM68_9ZZZZ</name>
<dbReference type="PANTHER" id="PTHR34724">
    <property type="entry name" value="OS12G0596101 PROTEIN"/>
    <property type="match status" value="1"/>
</dbReference>
<dbReference type="EMBL" id="CAEZVN010000104">
    <property type="protein sequence ID" value="CAB4637588.1"/>
    <property type="molecule type" value="Genomic_DNA"/>
</dbReference>
<accession>A0A6J6JM68</accession>
<protein>
    <submittedName>
        <fullName evidence="1">Unannotated protein</fullName>
    </submittedName>
</protein>